<dbReference type="PATRIC" id="fig|1157951.4.peg.1986"/>
<reference evidence="2" key="2">
    <citation type="submission" date="2012-04" db="EMBL/GenBank/DDBJ databases">
        <title>Complete genome sequence of Providencia stuartii clinical isolate MRSN 2154.</title>
        <authorList>
            <person name="Clifford R.J."/>
            <person name="Hang J."/>
            <person name="Riley M.C."/>
            <person name="Onmus-Leone F."/>
            <person name="Kuschner R.A."/>
            <person name="Lesho E.P."/>
            <person name="Waterman P.E."/>
        </authorList>
    </citation>
    <scope>NUCLEOTIDE SEQUENCE [LARGE SCALE GENOMIC DNA]</scope>
    <source>
        <strain evidence="2">MRSN 2154</strain>
    </source>
</reference>
<accession>A0A140NL51</accession>
<protein>
    <submittedName>
        <fullName evidence="1">Uncharacterized protein</fullName>
    </submittedName>
</protein>
<name>A0A140NL51_PROSM</name>
<sequence>MISPLTLNRLNVGMNEKISTGSNRPNITTKVSDAWHTKSTTVKPTASQERYIVLTDAEHTEINQLLSQLKIDDTNNEARRANFLVLYKKLANSTNEAKERFITGAMQRLKTPDAFADQEQLKATFEKTLYRVNATNLMTQPFINQMNDSISSISLEGDQDDEFKFY</sequence>
<organism evidence="1 2">
    <name type="scientific">Providencia stuartii (strain MRSN 2154)</name>
    <dbReference type="NCBI Taxonomy" id="1157951"/>
    <lineage>
        <taxon>Bacteria</taxon>
        <taxon>Pseudomonadati</taxon>
        <taxon>Pseudomonadota</taxon>
        <taxon>Gammaproteobacteria</taxon>
        <taxon>Enterobacterales</taxon>
        <taxon>Morganellaceae</taxon>
        <taxon>Providencia</taxon>
    </lineage>
</organism>
<dbReference type="HOGENOM" id="CLU_1601248_0_0_6"/>
<reference evidence="1 2" key="1">
    <citation type="journal article" date="2012" name="J. Bacteriol.">
        <title>Complete Genome Sequence of Providencia stuartii Clinical Isolate MRSN 2154.</title>
        <authorList>
            <person name="Clifford R.J."/>
            <person name="Hang J."/>
            <person name="Riley M.C."/>
            <person name="Onmus-Leone F."/>
            <person name="Kuschner R.A."/>
            <person name="Lesho E.P."/>
            <person name="Waterman P.E."/>
        </authorList>
    </citation>
    <scope>NUCLEOTIDE SEQUENCE [LARGE SCALE GENOMIC DNA]</scope>
    <source>
        <strain evidence="1 2">MRSN 2154</strain>
    </source>
</reference>
<dbReference type="RefSeq" id="WP_004926210.1">
    <property type="nucleotide sequence ID" value="NC_017731.1"/>
</dbReference>
<dbReference type="OrthoDB" id="9979167at2"/>
<dbReference type="GeneID" id="93517371"/>
<proteinExistence type="predicted"/>
<dbReference type="EMBL" id="CP003488">
    <property type="protein sequence ID" value="AFH93835.1"/>
    <property type="molecule type" value="Genomic_DNA"/>
</dbReference>
<dbReference type="AlphaFoldDB" id="A0A140NL51"/>
<dbReference type="Proteomes" id="UP000005012">
    <property type="component" value="Chromosome"/>
</dbReference>
<dbReference type="KEGG" id="psi:S70_09875"/>
<evidence type="ECO:0000313" key="2">
    <source>
        <dbReference type="Proteomes" id="UP000005012"/>
    </source>
</evidence>
<gene>
    <name evidence="1" type="ordered locus">S70_09875</name>
</gene>
<evidence type="ECO:0000313" key="1">
    <source>
        <dbReference type="EMBL" id="AFH93835.1"/>
    </source>
</evidence>